<evidence type="ECO:0000313" key="3">
    <source>
        <dbReference type="Proteomes" id="UP000585474"/>
    </source>
</evidence>
<keyword evidence="3" id="KW-1185">Reference proteome</keyword>
<dbReference type="OrthoDB" id="552259at2759"/>
<keyword evidence="1" id="KW-0732">Signal</keyword>
<feature type="signal peptide" evidence="1">
    <location>
        <begin position="1"/>
        <end position="18"/>
    </location>
</feature>
<dbReference type="GO" id="GO:0017056">
    <property type="term" value="F:structural constituent of nuclear pore"/>
    <property type="evidence" value="ECO:0007669"/>
    <property type="project" value="InterPro"/>
</dbReference>
<sequence>MKLLLMLLLSSLKSSCKSSESGGAVEMESVEAFAEASNVTLGLLPVLCNCIEPADHCTLSLTIIDFILKGFLTPNTWFPIIRKHLRLQHLVLKLPDKNALSSVPIILKFLLTLARVRDGAEMLFNAGCLPSLRVLFADMSEGTSFSVTENEKSLFNLYDKIEKPQDIWGLGLAVVTAIIQSLGDGSSCADIVDYVMVYFLLEKAYLISNYLNAPEFPSDDRDRKRAQSQKTPTSLSALRETEHTLMLMCVLVKHRNSWMKAMKEMDSHLREKSIHLLAFISRGTRPLGESPSRAPPLLCHPTSKEEFKWHKKPSSVNSRNGWFALSCVGCGLDPRFSAVSSKTTALVVKDQGTESY</sequence>
<dbReference type="AlphaFoldDB" id="A0A7J0EB26"/>
<dbReference type="GO" id="GO:0006405">
    <property type="term" value="P:RNA export from nucleus"/>
    <property type="evidence" value="ECO:0007669"/>
    <property type="project" value="TreeGrafter"/>
</dbReference>
<proteinExistence type="predicted"/>
<evidence type="ECO:0000256" key="1">
    <source>
        <dbReference type="SAM" id="SignalP"/>
    </source>
</evidence>
<evidence type="ECO:0000313" key="2">
    <source>
        <dbReference type="EMBL" id="GFY83691.1"/>
    </source>
</evidence>
<dbReference type="EMBL" id="BJWL01000003">
    <property type="protein sequence ID" value="GFY83691.1"/>
    <property type="molecule type" value="Genomic_DNA"/>
</dbReference>
<organism evidence="2 3">
    <name type="scientific">Actinidia rufa</name>
    <dbReference type="NCBI Taxonomy" id="165716"/>
    <lineage>
        <taxon>Eukaryota</taxon>
        <taxon>Viridiplantae</taxon>
        <taxon>Streptophyta</taxon>
        <taxon>Embryophyta</taxon>
        <taxon>Tracheophyta</taxon>
        <taxon>Spermatophyta</taxon>
        <taxon>Magnoliopsida</taxon>
        <taxon>eudicotyledons</taxon>
        <taxon>Gunneridae</taxon>
        <taxon>Pentapetalae</taxon>
        <taxon>asterids</taxon>
        <taxon>Ericales</taxon>
        <taxon>Actinidiaceae</taxon>
        <taxon>Actinidia</taxon>
    </lineage>
</organism>
<dbReference type="PANTHER" id="PTHR31431:SF1">
    <property type="entry name" value="NUCLEOPORIN NUP188"/>
    <property type="match status" value="1"/>
</dbReference>
<reference evidence="2 3" key="1">
    <citation type="submission" date="2019-07" db="EMBL/GenBank/DDBJ databases">
        <title>De Novo Assembly of kiwifruit Actinidia rufa.</title>
        <authorList>
            <person name="Sugita-Konishi S."/>
            <person name="Sato K."/>
            <person name="Mori E."/>
            <person name="Abe Y."/>
            <person name="Kisaki G."/>
            <person name="Hamano K."/>
            <person name="Suezawa K."/>
            <person name="Otani M."/>
            <person name="Fukuda T."/>
            <person name="Manabe T."/>
            <person name="Gomi K."/>
            <person name="Tabuchi M."/>
            <person name="Akimitsu K."/>
            <person name="Kataoka I."/>
        </authorList>
    </citation>
    <scope>NUCLEOTIDE SEQUENCE [LARGE SCALE GENOMIC DNA]</scope>
    <source>
        <strain evidence="3">cv. Fuchu</strain>
    </source>
</reference>
<dbReference type="Proteomes" id="UP000585474">
    <property type="component" value="Unassembled WGS sequence"/>
</dbReference>
<dbReference type="InterPro" id="IPR044840">
    <property type="entry name" value="Nup188"/>
</dbReference>
<gene>
    <name evidence="2" type="ORF">Acr_03g0004650</name>
</gene>
<comment type="caution">
    <text evidence="2">The sequence shown here is derived from an EMBL/GenBank/DDBJ whole genome shotgun (WGS) entry which is preliminary data.</text>
</comment>
<dbReference type="GO" id="GO:0006606">
    <property type="term" value="P:protein import into nucleus"/>
    <property type="evidence" value="ECO:0007669"/>
    <property type="project" value="TreeGrafter"/>
</dbReference>
<name>A0A7J0EB26_9ERIC</name>
<dbReference type="GO" id="GO:0044611">
    <property type="term" value="C:nuclear pore inner ring"/>
    <property type="evidence" value="ECO:0007669"/>
    <property type="project" value="TreeGrafter"/>
</dbReference>
<accession>A0A7J0EB26</accession>
<protein>
    <submittedName>
        <fullName evidence="2">Nucleoporin</fullName>
    </submittedName>
</protein>
<dbReference type="PANTHER" id="PTHR31431">
    <property type="entry name" value="NUCLEOPORIN NUP188 HOMOLOG"/>
    <property type="match status" value="1"/>
</dbReference>
<feature type="chain" id="PRO_5029576281" evidence="1">
    <location>
        <begin position="19"/>
        <end position="356"/>
    </location>
</feature>